<evidence type="ECO:0000256" key="6">
    <source>
        <dbReference type="ARBA" id="ARBA00022989"/>
    </source>
</evidence>
<dbReference type="AlphaFoldDB" id="A0A9P0TG68"/>
<keyword evidence="3 9" id="KW-0813">Transport</keyword>
<evidence type="ECO:0000256" key="3">
    <source>
        <dbReference type="ARBA" id="ARBA00022448"/>
    </source>
</evidence>
<dbReference type="GO" id="GO:0016020">
    <property type="term" value="C:membrane"/>
    <property type="evidence" value="ECO:0007669"/>
    <property type="project" value="UniProtKB-SubCell"/>
</dbReference>
<reference evidence="11" key="1">
    <citation type="submission" date="2022-05" db="EMBL/GenBank/DDBJ databases">
        <authorList>
            <person name="Okamura Y."/>
        </authorList>
    </citation>
    <scope>NUCLEOTIDE SEQUENCE</scope>
</reference>
<comment type="caution">
    <text evidence="11">The sequence shown here is derived from an EMBL/GenBank/DDBJ whole genome shotgun (WGS) entry which is preliminary data.</text>
</comment>
<proteinExistence type="inferred from homology"/>
<evidence type="ECO:0000256" key="9">
    <source>
        <dbReference type="RuleBase" id="RU000488"/>
    </source>
</evidence>
<gene>
    <name evidence="11" type="ORF">PIBRA_LOCUS6583</name>
</gene>
<dbReference type="PROSITE" id="PS50920">
    <property type="entry name" value="SOLCAR"/>
    <property type="match status" value="1"/>
</dbReference>
<dbReference type="InterPro" id="IPR023395">
    <property type="entry name" value="MCP_dom_sf"/>
</dbReference>
<evidence type="ECO:0000256" key="10">
    <source>
        <dbReference type="SAM" id="Phobius"/>
    </source>
</evidence>
<comment type="similarity">
    <text evidence="2 9">Belongs to the mitochondrial carrier (TC 2.A.29) family.</text>
</comment>
<keyword evidence="4 8" id="KW-0812">Transmembrane</keyword>
<evidence type="ECO:0008006" key="13">
    <source>
        <dbReference type="Google" id="ProtNLM"/>
    </source>
</evidence>
<dbReference type="InterPro" id="IPR018108">
    <property type="entry name" value="MCP_transmembrane"/>
</dbReference>
<keyword evidence="6 10" id="KW-1133">Transmembrane helix</keyword>
<dbReference type="Gene3D" id="1.50.40.10">
    <property type="entry name" value="Mitochondrial carrier domain"/>
    <property type="match status" value="2"/>
</dbReference>
<keyword evidence="7 8" id="KW-0472">Membrane</keyword>
<comment type="subcellular location">
    <subcellularLocation>
        <location evidence="1">Membrane</location>
        <topology evidence="1">Multi-pass membrane protein</topology>
    </subcellularLocation>
</comment>
<feature type="transmembrane region" description="Helical" evidence="10">
    <location>
        <begin position="12"/>
        <end position="32"/>
    </location>
</feature>
<organism evidence="11 12">
    <name type="scientific">Pieris brassicae</name>
    <name type="common">White butterfly</name>
    <name type="synonym">Large white butterfly</name>
    <dbReference type="NCBI Taxonomy" id="7116"/>
    <lineage>
        <taxon>Eukaryota</taxon>
        <taxon>Metazoa</taxon>
        <taxon>Ecdysozoa</taxon>
        <taxon>Arthropoda</taxon>
        <taxon>Hexapoda</taxon>
        <taxon>Insecta</taxon>
        <taxon>Pterygota</taxon>
        <taxon>Neoptera</taxon>
        <taxon>Endopterygota</taxon>
        <taxon>Lepidoptera</taxon>
        <taxon>Glossata</taxon>
        <taxon>Ditrysia</taxon>
        <taxon>Papilionoidea</taxon>
        <taxon>Pieridae</taxon>
        <taxon>Pierinae</taxon>
        <taxon>Pieris</taxon>
    </lineage>
</organism>
<dbReference type="Proteomes" id="UP001152562">
    <property type="component" value="Unassembled WGS sequence"/>
</dbReference>
<evidence type="ECO:0000256" key="5">
    <source>
        <dbReference type="ARBA" id="ARBA00022737"/>
    </source>
</evidence>
<evidence type="ECO:0000256" key="2">
    <source>
        <dbReference type="ARBA" id="ARBA00006375"/>
    </source>
</evidence>
<evidence type="ECO:0000313" key="11">
    <source>
        <dbReference type="EMBL" id="CAH4029886.1"/>
    </source>
</evidence>
<dbReference type="SUPFAM" id="SSF103506">
    <property type="entry name" value="Mitochondrial carrier"/>
    <property type="match status" value="1"/>
</dbReference>
<evidence type="ECO:0000256" key="8">
    <source>
        <dbReference type="PROSITE-ProRule" id="PRU00282"/>
    </source>
</evidence>
<dbReference type="EMBL" id="CALOZG010000010">
    <property type="protein sequence ID" value="CAH4029886.1"/>
    <property type="molecule type" value="Genomic_DNA"/>
</dbReference>
<protein>
    <recommendedName>
        <fullName evidence="13">Mitochondrial 2-oxoglutarate/malate carrier protein</fullName>
    </recommendedName>
</protein>
<accession>A0A9P0TG68</accession>
<keyword evidence="12" id="KW-1185">Reference proteome</keyword>
<evidence type="ECO:0000313" key="12">
    <source>
        <dbReference type="Proteomes" id="UP001152562"/>
    </source>
</evidence>
<evidence type="ECO:0000256" key="1">
    <source>
        <dbReference type="ARBA" id="ARBA00004141"/>
    </source>
</evidence>
<keyword evidence="5" id="KW-0677">Repeat</keyword>
<sequence length="309" mass="33193">MADKKPPAPKTMPGWVNFVIGGLSGMFAICVVQPMDLIKTRMQLAGPKGSIGEVVGGIMKSDGVFGFYNGLSAALFRQATNFGTPNLAAKIGLGSIAGGVGALIGNPAEIALIRMTADGRLPPDKRRNYKHVIDALARICREEGTGALMRGMTATVTRAMVVNGAQLSTYQQSREMLLARGMADGIPLHATCAMIAGLVTSAASLPVDIVKTRYNKLIPMTTPPSDEHLREEKWSVSLDRIGMTEERRGFNSVQKLSHNDKIRKPPKETVYVDNARRSSTQLTTYLSQKCGDVLHCIGNTKTYPGADCA</sequence>
<feature type="repeat" description="Solcar" evidence="8">
    <location>
        <begin position="85"/>
        <end position="176"/>
    </location>
</feature>
<dbReference type="Pfam" id="PF00153">
    <property type="entry name" value="Mito_carr"/>
    <property type="match status" value="2"/>
</dbReference>
<dbReference type="InterPro" id="IPR050391">
    <property type="entry name" value="Mito_Metabolite_Transporter"/>
</dbReference>
<dbReference type="PANTHER" id="PTHR45618">
    <property type="entry name" value="MITOCHONDRIAL DICARBOXYLATE CARRIER-RELATED"/>
    <property type="match status" value="1"/>
</dbReference>
<name>A0A9P0TG68_PIEBR</name>
<evidence type="ECO:0000256" key="4">
    <source>
        <dbReference type="ARBA" id="ARBA00022692"/>
    </source>
</evidence>
<evidence type="ECO:0000256" key="7">
    <source>
        <dbReference type="ARBA" id="ARBA00023136"/>
    </source>
</evidence>